<reference evidence="17" key="1">
    <citation type="submission" date="2018-05" db="EMBL/GenBank/DDBJ databases">
        <authorList>
            <person name="Lanie J.A."/>
            <person name="Ng W.-L."/>
            <person name="Kazmierczak K.M."/>
            <person name="Andrzejewski T.M."/>
            <person name="Davidsen T.M."/>
            <person name="Wayne K.J."/>
            <person name="Tettelin H."/>
            <person name="Glass J.I."/>
            <person name="Rusch D."/>
            <person name="Podicherti R."/>
            <person name="Tsui H.-C.T."/>
            <person name="Winkler M.E."/>
        </authorList>
    </citation>
    <scope>NUCLEOTIDE SEQUENCE</scope>
</reference>
<keyword evidence="7" id="KW-0028">Amino-acid biosynthesis</keyword>
<dbReference type="GO" id="GO:0050660">
    <property type="term" value="F:flavin adenine dinucleotide binding"/>
    <property type="evidence" value="ECO:0007669"/>
    <property type="project" value="InterPro"/>
</dbReference>
<evidence type="ECO:0000256" key="3">
    <source>
        <dbReference type="ARBA" id="ARBA00004974"/>
    </source>
</evidence>
<dbReference type="FunFam" id="3.40.50.970:FF:000007">
    <property type="entry name" value="Acetolactate synthase"/>
    <property type="match status" value="1"/>
</dbReference>
<dbReference type="InterPro" id="IPR012846">
    <property type="entry name" value="Acetolactate_synth_lsu"/>
</dbReference>
<gene>
    <name evidence="17" type="ORF">METZ01_LOCUS147672</name>
</gene>
<dbReference type="Gene3D" id="3.40.50.970">
    <property type="match status" value="2"/>
</dbReference>
<dbReference type="AlphaFoldDB" id="A0A381ZZU9"/>
<evidence type="ECO:0000256" key="7">
    <source>
        <dbReference type="ARBA" id="ARBA00022605"/>
    </source>
</evidence>
<dbReference type="InterPro" id="IPR012000">
    <property type="entry name" value="Thiamin_PyroP_enz_cen_dom"/>
</dbReference>
<dbReference type="UniPathway" id="UPA00049">
    <property type="reaction ID" value="UER00059"/>
</dbReference>
<dbReference type="GO" id="GO:0003984">
    <property type="term" value="F:acetolactate synthase activity"/>
    <property type="evidence" value="ECO:0007669"/>
    <property type="project" value="UniProtKB-EC"/>
</dbReference>
<dbReference type="PROSITE" id="PS00187">
    <property type="entry name" value="TPP_ENZYMES"/>
    <property type="match status" value="1"/>
</dbReference>
<comment type="similarity">
    <text evidence="5 13">Belongs to the TPP enzyme family.</text>
</comment>
<evidence type="ECO:0000256" key="8">
    <source>
        <dbReference type="ARBA" id="ARBA00022679"/>
    </source>
</evidence>
<comment type="cofactor">
    <cofactor evidence="2">
        <name>thiamine diphosphate</name>
        <dbReference type="ChEBI" id="CHEBI:58937"/>
    </cofactor>
</comment>
<dbReference type="InterPro" id="IPR029061">
    <property type="entry name" value="THDP-binding"/>
</dbReference>
<dbReference type="InterPro" id="IPR012001">
    <property type="entry name" value="Thiamin_PyroP_enz_TPP-bd_dom"/>
</dbReference>
<dbReference type="InterPro" id="IPR039368">
    <property type="entry name" value="AHAS_TPP"/>
</dbReference>
<evidence type="ECO:0000256" key="10">
    <source>
        <dbReference type="ARBA" id="ARBA00022842"/>
    </source>
</evidence>
<keyword evidence="9" id="KW-0479">Metal-binding</keyword>
<dbReference type="GO" id="GO:0030976">
    <property type="term" value="F:thiamine pyrophosphate binding"/>
    <property type="evidence" value="ECO:0007669"/>
    <property type="project" value="InterPro"/>
</dbReference>
<keyword evidence="11 13" id="KW-0786">Thiamine pyrophosphate</keyword>
<keyword evidence="8" id="KW-0808">Transferase</keyword>
<dbReference type="EC" id="2.2.1.6" evidence="6"/>
<feature type="domain" description="Thiamine pyrophosphate enzyme central" evidence="14">
    <location>
        <begin position="206"/>
        <end position="337"/>
    </location>
</feature>
<evidence type="ECO:0000256" key="2">
    <source>
        <dbReference type="ARBA" id="ARBA00001964"/>
    </source>
</evidence>
<dbReference type="GO" id="GO:0009099">
    <property type="term" value="P:L-valine biosynthetic process"/>
    <property type="evidence" value="ECO:0007669"/>
    <property type="project" value="UniProtKB-UniPathway"/>
</dbReference>
<evidence type="ECO:0000313" key="17">
    <source>
        <dbReference type="EMBL" id="SVA94818.1"/>
    </source>
</evidence>
<dbReference type="CDD" id="cd02015">
    <property type="entry name" value="TPP_AHAS"/>
    <property type="match status" value="1"/>
</dbReference>
<evidence type="ECO:0000256" key="12">
    <source>
        <dbReference type="ARBA" id="ARBA00023304"/>
    </source>
</evidence>
<evidence type="ECO:0000256" key="9">
    <source>
        <dbReference type="ARBA" id="ARBA00022723"/>
    </source>
</evidence>
<dbReference type="InterPro" id="IPR011766">
    <property type="entry name" value="TPP_enzyme_TPP-bd"/>
</dbReference>
<dbReference type="Pfam" id="PF00205">
    <property type="entry name" value="TPP_enzyme_M"/>
    <property type="match status" value="1"/>
</dbReference>
<dbReference type="EMBL" id="UINC01023344">
    <property type="protein sequence ID" value="SVA94818.1"/>
    <property type="molecule type" value="Genomic_DNA"/>
</dbReference>
<sequence length="578" mass="62217">MVRIPTGADLLCDLLLAHGVEVLFGHPGGAILPFYDALYRKPELRHILMRHEQAAAHAADGYSRATGKVGVCIATSGPGATNLVTGLATSMMDGVPVVAITGQVPLPVLGTDAFQETDIVGVTMPVTKHGFQINQISDIPEMLSEAFSLAIEGRPGPVLIDFPKSIQAMVVSPELMTHLPGISLRNREASNLITDSKDRQIDSDALQEVIALLDKSERPLLMIGRGAVEAGVTEQIRDLSERADLPVTTTLLGLDGFQAEHSLSLGLPGMHGTERANMGIQNADLLIGLGCRFDDRVIGKVDEFAPNAKVISFDINPSMPGRTIEPDIFILGDLKDTFPLFAEGVSQKTRARWWNELKGWSREAEPHVDCTLKPGPLGGRQAVRYVTRRVSDSDGIVCTDVGQHQMWVAQELPNVMPRSHLTSGGLGTMGYSLPAAIGAAVGCPDRIVWVVAGDGGFQMNIQELATVVQENIGLRIAVINNQCLGMVRQWQESFYDRRYFAVSLSGPDLVTIAKAYGIAGHLVDRAENLEEVLDSVSDEAGPVLLELRVSEEENVYPIVASGTALHELIKGPSLPTEA</sequence>
<dbReference type="PANTHER" id="PTHR18968">
    <property type="entry name" value="THIAMINE PYROPHOSPHATE ENZYMES"/>
    <property type="match status" value="1"/>
</dbReference>
<dbReference type="Pfam" id="PF02775">
    <property type="entry name" value="TPP_enzyme_C"/>
    <property type="match status" value="1"/>
</dbReference>
<proteinExistence type="inferred from homology"/>
<dbReference type="PANTHER" id="PTHR18968:SF13">
    <property type="entry name" value="ACETOLACTATE SYNTHASE CATALYTIC SUBUNIT, MITOCHONDRIAL"/>
    <property type="match status" value="1"/>
</dbReference>
<evidence type="ECO:0000259" key="15">
    <source>
        <dbReference type="Pfam" id="PF02775"/>
    </source>
</evidence>
<evidence type="ECO:0000256" key="1">
    <source>
        <dbReference type="ARBA" id="ARBA00001946"/>
    </source>
</evidence>
<dbReference type="UniPathway" id="UPA00047">
    <property type="reaction ID" value="UER00055"/>
</dbReference>
<dbReference type="CDD" id="cd07035">
    <property type="entry name" value="TPP_PYR_POX_like"/>
    <property type="match status" value="1"/>
</dbReference>
<feature type="domain" description="Thiamine pyrophosphate enzyme N-terminal TPP-binding" evidence="16">
    <location>
        <begin position="6"/>
        <end position="120"/>
    </location>
</feature>
<dbReference type="GO" id="GO:0000287">
    <property type="term" value="F:magnesium ion binding"/>
    <property type="evidence" value="ECO:0007669"/>
    <property type="project" value="InterPro"/>
</dbReference>
<dbReference type="GO" id="GO:0009097">
    <property type="term" value="P:isoleucine biosynthetic process"/>
    <property type="evidence" value="ECO:0007669"/>
    <property type="project" value="UniProtKB-UniPathway"/>
</dbReference>
<dbReference type="SUPFAM" id="SSF52467">
    <property type="entry name" value="DHS-like NAD/FAD-binding domain"/>
    <property type="match status" value="1"/>
</dbReference>
<dbReference type="SUPFAM" id="SSF52518">
    <property type="entry name" value="Thiamin diphosphate-binding fold (THDP-binding)"/>
    <property type="match status" value="2"/>
</dbReference>
<comment type="pathway">
    <text evidence="3">Amino-acid biosynthesis; L-isoleucine biosynthesis; L-isoleucine from 2-oxobutanoate: step 1/4.</text>
</comment>
<evidence type="ECO:0000256" key="4">
    <source>
        <dbReference type="ARBA" id="ARBA00005025"/>
    </source>
</evidence>
<keyword evidence="12" id="KW-0100">Branched-chain amino acid biosynthesis</keyword>
<dbReference type="InterPro" id="IPR029035">
    <property type="entry name" value="DHS-like_NAD/FAD-binding_dom"/>
</dbReference>
<evidence type="ECO:0000256" key="13">
    <source>
        <dbReference type="RuleBase" id="RU362132"/>
    </source>
</evidence>
<keyword evidence="10" id="KW-0460">Magnesium</keyword>
<comment type="pathway">
    <text evidence="4">Amino-acid biosynthesis; L-valine biosynthesis; L-valine from pyruvate: step 1/4.</text>
</comment>
<evidence type="ECO:0000256" key="11">
    <source>
        <dbReference type="ARBA" id="ARBA00023052"/>
    </source>
</evidence>
<dbReference type="Gene3D" id="3.40.50.1220">
    <property type="entry name" value="TPP-binding domain"/>
    <property type="match status" value="1"/>
</dbReference>
<accession>A0A381ZZU9</accession>
<dbReference type="GO" id="GO:0005948">
    <property type="term" value="C:acetolactate synthase complex"/>
    <property type="evidence" value="ECO:0007669"/>
    <property type="project" value="TreeGrafter"/>
</dbReference>
<name>A0A381ZZU9_9ZZZZ</name>
<evidence type="ECO:0000259" key="14">
    <source>
        <dbReference type="Pfam" id="PF00205"/>
    </source>
</evidence>
<evidence type="ECO:0000256" key="6">
    <source>
        <dbReference type="ARBA" id="ARBA00013145"/>
    </source>
</evidence>
<evidence type="ECO:0000256" key="5">
    <source>
        <dbReference type="ARBA" id="ARBA00007812"/>
    </source>
</evidence>
<comment type="cofactor">
    <cofactor evidence="1">
        <name>Mg(2+)</name>
        <dbReference type="ChEBI" id="CHEBI:18420"/>
    </cofactor>
</comment>
<dbReference type="NCBIfam" id="TIGR00118">
    <property type="entry name" value="acolac_lg"/>
    <property type="match status" value="1"/>
</dbReference>
<feature type="domain" description="Thiamine pyrophosphate enzyme TPP-binding" evidence="15">
    <location>
        <begin position="400"/>
        <end position="546"/>
    </location>
</feature>
<dbReference type="InterPro" id="IPR000399">
    <property type="entry name" value="TPP-bd_CS"/>
</dbReference>
<protein>
    <recommendedName>
        <fullName evidence="6">acetolactate synthase</fullName>
        <ecNumber evidence="6">2.2.1.6</ecNumber>
    </recommendedName>
</protein>
<evidence type="ECO:0000259" key="16">
    <source>
        <dbReference type="Pfam" id="PF02776"/>
    </source>
</evidence>
<dbReference type="Pfam" id="PF02776">
    <property type="entry name" value="TPP_enzyme_N"/>
    <property type="match status" value="1"/>
</dbReference>
<dbReference type="InterPro" id="IPR045229">
    <property type="entry name" value="TPP_enz"/>
</dbReference>
<dbReference type="FunFam" id="3.40.50.1220:FF:000008">
    <property type="entry name" value="Acetolactate synthase"/>
    <property type="match status" value="1"/>
</dbReference>
<organism evidence="17">
    <name type="scientific">marine metagenome</name>
    <dbReference type="NCBI Taxonomy" id="408172"/>
    <lineage>
        <taxon>unclassified sequences</taxon>
        <taxon>metagenomes</taxon>
        <taxon>ecological metagenomes</taxon>
    </lineage>
</organism>